<dbReference type="EMBL" id="JAULSV010000001">
    <property type="protein sequence ID" value="KAK0655866.1"/>
    <property type="molecule type" value="Genomic_DNA"/>
</dbReference>
<evidence type="ECO:0000313" key="2">
    <source>
        <dbReference type="Proteomes" id="UP001174936"/>
    </source>
</evidence>
<accession>A0AA40CY94</accession>
<protein>
    <submittedName>
        <fullName evidence="1">Uncharacterized protein</fullName>
    </submittedName>
</protein>
<keyword evidence="2" id="KW-1185">Reference proteome</keyword>
<reference evidence="1" key="1">
    <citation type="submission" date="2023-06" db="EMBL/GenBank/DDBJ databases">
        <title>Genome-scale phylogeny and comparative genomics of the fungal order Sordariales.</title>
        <authorList>
            <consortium name="Lawrence Berkeley National Laboratory"/>
            <person name="Hensen N."/>
            <person name="Bonometti L."/>
            <person name="Westerberg I."/>
            <person name="Brannstrom I.O."/>
            <person name="Guillou S."/>
            <person name="Cros-Aarteil S."/>
            <person name="Calhoun S."/>
            <person name="Haridas S."/>
            <person name="Kuo A."/>
            <person name="Mondo S."/>
            <person name="Pangilinan J."/>
            <person name="Riley R."/>
            <person name="Labutti K."/>
            <person name="Andreopoulos B."/>
            <person name="Lipzen A."/>
            <person name="Chen C."/>
            <person name="Yanf M."/>
            <person name="Daum C."/>
            <person name="Ng V."/>
            <person name="Clum A."/>
            <person name="Steindorff A."/>
            <person name="Ohm R."/>
            <person name="Martin F."/>
            <person name="Silar P."/>
            <person name="Natvig D."/>
            <person name="Lalanne C."/>
            <person name="Gautier V."/>
            <person name="Ament-Velasquez S.L."/>
            <person name="Kruys A."/>
            <person name="Hutchinson M.I."/>
            <person name="Powell A.J."/>
            <person name="Barry K."/>
            <person name="Miller A.N."/>
            <person name="Grigoriev I.V."/>
            <person name="Debuchy R."/>
            <person name="Gladieux P."/>
            <person name="Thoren M.H."/>
            <person name="Johannesson H."/>
        </authorList>
    </citation>
    <scope>NUCLEOTIDE SEQUENCE</scope>
    <source>
        <strain evidence="1">SMH2532-1</strain>
    </source>
</reference>
<organism evidence="1 2">
    <name type="scientific">Cercophora newfieldiana</name>
    <dbReference type="NCBI Taxonomy" id="92897"/>
    <lineage>
        <taxon>Eukaryota</taxon>
        <taxon>Fungi</taxon>
        <taxon>Dikarya</taxon>
        <taxon>Ascomycota</taxon>
        <taxon>Pezizomycotina</taxon>
        <taxon>Sordariomycetes</taxon>
        <taxon>Sordariomycetidae</taxon>
        <taxon>Sordariales</taxon>
        <taxon>Lasiosphaeriaceae</taxon>
        <taxon>Cercophora</taxon>
    </lineage>
</organism>
<dbReference type="Proteomes" id="UP001174936">
    <property type="component" value="Unassembled WGS sequence"/>
</dbReference>
<sequence>MRPKTGRQPPAAEHRAVRFSRIVKSASRHRPDAAARRALHGYPVAKTTVLLAASTGIVIPLCSCVCVPEAVL</sequence>
<evidence type="ECO:0000313" key="1">
    <source>
        <dbReference type="EMBL" id="KAK0655866.1"/>
    </source>
</evidence>
<gene>
    <name evidence="1" type="ORF">B0T16DRAFT_397957</name>
</gene>
<proteinExistence type="predicted"/>
<dbReference type="AlphaFoldDB" id="A0AA40CY94"/>
<comment type="caution">
    <text evidence="1">The sequence shown here is derived from an EMBL/GenBank/DDBJ whole genome shotgun (WGS) entry which is preliminary data.</text>
</comment>
<name>A0AA40CY94_9PEZI</name>